<proteinExistence type="predicted"/>
<dbReference type="AlphaFoldDB" id="A0A542EBG2"/>
<dbReference type="RefSeq" id="WP_425472262.1">
    <property type="nucleotide sequence ID" value="NZ_BAABCI010000025.1"/>
</dbReference>
<dbReference type="Gene3D" id="3.40.30.10">
    <property type="entry name" value="Glutaredoxin"/>
    <property type="match status" value="1"/>
</dbReference>
<evidence type="ECO:0000313" key="3">
    <source>
        <dbReference type="EMBL" id="TQJ12660.1"/>
    </source>
</evidence>
<dbReference type="InterPro" id="IPR010712">
    <property type="entry name" value="Arsenical-R_ArsD"/>
</dbReference>
<sequence length="273" mass="28635">MADRPSVLFVCVKNGGKSQMAAALMRHRADGSVEVHSAGTRPGDAVNGLSAQVVEEVGASMAGEHPKPIDENLLRRVDRVVVLGTEAAVDPVEGMAGSIEVWTTDEPSTRGIEGVERMRLVRDDITDRVDALIDELSRHTAPVVRVYEPALCCNTGVCGPDLDDELVRFTADLDHLRSRGADLQRHNLANDPTAFTTNTAVADFLRIAGSAGLPLTTVDGVTAVTGRYPSREELVRFAGVTSSTALPTGVTDLGLTSSAPTGGCSPDAGTGCC</sequence>
<accession>A0A542EBG2</accession>
<reference evidence="3 4" key="1">
    <citation type="submission" date="2019-06" db="EMBL/GenBank/DDBJ databases">
        <title>Sequencing the genomes of 1000 actinobacteria strains.</title>
        <authorList>
            <person name="Klenk H.-P."/>
        </authorList>
    </citation>
    <scope>NUCLEOTIDE SEQUENCE [LARGE SCALE GENOMIC DNA]</scope>
    <source>
        <strain evidence="3 4">DSM 19828</strain>
    </source>
</reference>
<dbReference type="PANTHER" id="PTHR43428">
    <property type="entry name" value="ARSENATE REDUCTASE"/>
    <property type="match status" value="1"/>
</dbReference>
<evidence type="ECO:0000313" key="4">
    <source>
        <dbReference type="Proteomes" id="UP000320806"/>
    </source>
</evidence>
<evidence type="ECO:0000259" key="2">
    <source>
        <dbReference type="SMART" id="SM00226"/>
    </source>
</evidence>
<dbReference type="InterPro" id="IPR036196">
    <property type="entry name" value="Ptyr_pPase_sf"/>
</dbReference>
<dbReference type="SUPFAM" id="SSF52788">
    <property type="entry name" value="Phosphotyrosine protein phosphatases I"/>
    <property type="match status" value="1"/>
</dbReference>
<evidence type="ECO:0000256" key="1">
    <source>
        <dbReference type="ARBA" id="ARBA00022849"/>
    </source>
</evidence>
<dbReference type="EMBL" id="VFMO01000001">
    <property type="protein sequence ID" value="TQJ12660.1"/>
    <property type="molecule type" value="Genomic_DNA"/>
</dbReference>
<dbReference type="InterPro" id="IPR023485">
    <property type="entry name" value="Ptyr_pPase"/>
</dbReference>
<dbReference type="NCBIfam" id="NF033727">
    <property type="entry name" value="chaperon_ArsD"/>
    <property type="match status" value="1"/>
</dbReference>
<dbReference type="PANTHER" id="PTHR43428:SF1">
    <property type="entry name" value="ARSENATE REDUCTASE"/>
    <property type="match status" value="1"/>
</dbReference>
<dbReference type="Proteomes" id="UP000320806">
    <property type="component" value="Unassembled WGS sequence"/>
</dbReference>
<name>A0A542EBG2_9MICO</name>
<dbReference type="SMART" id="SM00226">
    <property type="entry name" value="LMWPc"/>
    <property type="match status" value="1"/>
</dbReference>
<dbReference type="Pfam" id="PF06953">
    <property type="entry name" value="ArsD"/>
    <property type="match status" value="1"/>
</dbReference>
<protein>
    <submittedName>
        <fullName evidence="3">Protein-tyrosine-phosphatase</fullName>
    </submittedName>
</protein>
<dbReference type="GO" id="GO:0045892">
    <property type="term" value="P:negative regulation of DNA-templated transcription"/>
    <property type="evidence" value="ECO:0007669"/>
    <property type="project" value="InterPro"/>
</dbReference>
<gene>
    <name evidence="3" type="ORF">FB459_0018</name>
</gene>
<dbReference type="GO" id="GO:0046685">
    <property type="term" value="P:response to arsenic-containing substance"/>
    <property type="evidence" value="ECO:0007669"/>
    <property type="project" value="UniProtKB-KW"/>
</dbReference>
<dbReference type="Gene3D" id="3.40.50.2300">
    <property type="match status" value="1"/>
</dbReference>
<keyword evidence="1" id="KW-0059">Arsenical resistance</keyword>
<dbReference type="GO" id="GO:0003677">
    <property type="term" value="F:DNA binding"/>
    <property type="evidence" value="ECO:0007669"/>
    <property type="project" value="InterPro"/>
</dbReference>
<keyword evidence="4" id="KW-1185">Reference proteome</keyword>
<comment type="caution">
    <text evidence="3">The sequence shown here is derived from an EMBL/GenBank/DDBJ whole genome shotgun (WGS) entry which is preliminary data.</text>
</comment>
<feature type="domain" description="Phosphotyrosine protein phosphatase I" evidence="2">
    <location>
        <begin position="5"/>
        <end position="135"/>
    </location>
</feature>
<organism evidence="3 4">
    <name type="scientific">Yimella lutea</name>
    <dbReference type="NCBI Taxonomy" id="587872"/>
    <lineage>
        <taxon>Bacteria</taxon>
        <taxon>Bacillati</taxon>
        <taxon>Actinomycetota</taxon>
        <taxon>Actinomycetes</taxon>
        <taxon>Micrococcales</taxon>
        <taxon>Dermacoccaceae</taxon>
        <taxon>Yimella</taxon>
    </lineage>
</organism>
<dbReference type="Pfam" id="PF01451">
    <property type="entry name" value="LMWPc"/>
    <property type="match status" value="1"/>
</dbReference>